<dbReference type="InterPro" id="IPR036249">
    <property type="entry name" value="Thioredoxin-like_sf"/>
</dbReference>
<dbReference type="CDD" id="cd00299">
    <property type="entry name" value="GST_C_family"/>
    <property type="match status" value="1"/>
</dbReference>
<dbReference type="EMBL" id="JADZLT010000051">
    <property type="protein sequence ID" value="MBH0238672.1"/>
    <property type="molecule type" value="Genomic_DNA"/>
</dbReference>
<dbReference type="Pfam" id="PF00043">
    <property type="entry name" value="GST_C"/>
    <property type="match status" value="1"/>
</dbReference>
<dbReference type="InterPro" id="IPR010987">
    <property type="entry name" value="Glutathione-S-Trfase_C-like"/>
</dbReference>
<dbReference type="PANTHER" id="PTHR43969:SF9">
    <property type="entry name" value="GLUTATHIONE S TRANSFERASE D10, ISOFORM A-RELATED"/>
    <property type="match status" value="1"/>
</dbReference>
<dbReference type="PROSITE" id="PS50405">
    <property type="entry name" value="GST_CTER"/>
    <property type="match status" value="1"/>
</dbReference>
<organism evidence="4 5">
    <name type="scientific">Methylobrevis albus</name>
    <dbReference type="NCBI Taxonomy" id="2793297"/>
    <lineage>
        <taxon>Bacteria</taxon>
        <taxon>Pseudomonadati</taxon>
        <taxon>Pseudomonadota</taxon>
        <taxon>Alphaproteobacteria</taxon>
        <taxon>Hyphomicrobiales</taxon>
        <taxon>Pleomorphomonadaceae</taxon>
        <taxon>Methylobrevis</taxon>
    </lineage>
</organism>
<gene>
    <name evidence="4" type="ORF">I5731_12620</name>
</gene>
<dbReference type="PANTHER" id="PTHR43969">
    <property type="entry name" value="GLUTATHIONE S TRANSFERASE D10, ISOFORM A-RELATED"/>
    <property type="match status" value="1"/>
</dbReference>
<dbReference type="Proteomes" id="UP000631694">
    <property type="component" value="Unassembled WGS sequence"/>
</dbReference>
<evidence type="ECO:0000259" key="2">
    <source>
        <dbReference type="PROSITE" id="PS50404"/>
    </source>
</evidence>
<reference evidence="4" key="1">
    <citation type="submission" date="2020-12" db="EMBL/GenBank/DDBJ databases">
        <title>Methylobrevis albus sp. nov., isolated from fresh water lack sediment.</title>
        <authorList>
            <person name="Zou Q."/>
        </authorList>
    </citation>
    <scope>NUCLEOTIDE SEQUENCE</scope>
    <source>
        <strain evidence="4">L22</strain>
    </source>
</reference>
<comment type="subunit">
    <text evidence="1">Homodimer.</text>
</comment>
<dbReference type="InterPro" id="IPR004045">
    <property type="entry name" value="Glutathione_S-Trfase_N"/>
</dbReference>
<comment type="caution">
    <text evidence="4">The sequence shown here is derived from an EMBL/GenBank/DDBJ whole genome shotgun (WGS) entry which is preliminary data.</text>
</comment>
<dbReference type="Gene3D" id="1.20.1050.10">
    <property type="match status" value="1"/>
</dbReference>
<evidence type="ECO:0000313" key="4">
    <source>
        <dbReference type="EMBL" id="MBH0238672.1"/>
    </source>
</evidence>
<evidence type="ECO:0000259" key="3">
    <source>
        <dbReference type="PROSITE" id="PS50405"/>
    </source>
</evidence>
<dbReference type="SFLD" id="SFLDS00019">
    <property type="entry name" value="Glutathione_Transferase_(cytos"/>
    <property type="match status" value="1"/>
</dbReference>
<accession>A0A931MYQ0</accession>
<dbReference type="InterPro" id="IPR036282">
    <property type="entry name" value="Glutathione-S-Trfase_C_sf"/>
</dbReference>
<name>A0A931MYQ0_9HYPH</name>
<dbReference type="AlphaFoldDB" id="A0A931MYQ0"/>
<evidence type="ECO:0000256" key="1">
    <source>
        <dbReference type="ARBA" id="ARBA00011738"/>
    </source>
</evidence>
<proteinExistence type="predicted"/>
<dbReference type="Pfam" id="PF13417">
    <property type="entry name" value="GST_N_3"/>
    <property type="match status" value="1"/>
</dbReference>
<dbReference type="SUPFAM" id="SSF47616">
    <property type="entry name" value="GST C-terminal domain-like"/>
    <property type="match status" value="1"/>
</dbReference>
<feature type="domain" description="GST N-terminal" evidence="2">
    <location>
        <begin position="1"/>
        <end position="79"/>
    </location>
</feature>
<sequence length="230" mass="26159">MLKLYHHPFSPASRFARLMLSEHECKVEFVVERPWDRRADFMHMNPAGTVPLMTENDGPPLVGAPVIMEYLDETRGYAMADRRLMPNHPDARAEMRRLVDWFGHKFHDEVTGYFVHERIFKLEIPTSRGGGAPDSAILRAARTNIRHHLRYIGWLAGTRNWLAGDRITYADLAAAAELSAIDYLGEVPWDEDAHATAWYARVKSRPAFRSLLADKVPGLPASATYADLDF</sequence>
<dbReference type="Gene3D" id="3.40.30.10">
    <property type="entry name" value="Glutaredoxin"/>
    <property type="match status" value="1"/>
</dbReference>
<dbReference type="RefSeq" id="WP_197311761.1">
    <property type="nucleotide sequence ID" value="NZ_JADZLT010000051.1"/>
</dbReference>
<protein>
    <submittedName>
        <fullName evidence="4">Glutathione S-transferase family protein</fullName>
    </submittedName>
</protein>
<dbReference type="InterPro" id="IPR004046">
    <property type="entry name" value="GST_C"/>
</dbReference>
<evidence type="ECO:0000313" key="5">
    <source>
        <dbReference type="Proteomes" id="UP000631694"/>
    </source>
</evidence>
<dbReference type="GO" id="GO:0004364">
    <property type="term" value="F:glutathione transferase activity"/>
    <property type="evidence" value="ECO:0007669"/>
    <property type="project" value="TreeGrafter"/>
</dbReference>
<feature type="domain" description="GST C-terminal" evidence="3">
    <location>
        <begin position="88"/>
        <end position="224"/>
    </location>
</feature>
<dbReference type="GO" id="GO:0006749">
    <property type="term" value="P:glutathione metabolic process"/>
    <property type="evidence" value="ECO:0007669"/>
    <property type="project" value="TreeGrafter"/>
</dbReference>
<keyword evidence="5" id="KW-1185">Reference proteome</keyword>
<dbReference type="SUPFAM" id="SSF52833">
    <property type="entry name" value="Thioredoxin-like"/>
    <property type="match status" value="1"/>
</dbReference>
<dbReference type="InterPro" id="IPR040079">
    <property type="entry name" value="Glutathione_S-Trfase"/>
</dbReference>
<dbReference type="PROSITE" id="PS50404">
    <property type="entry name" value="GST_NTER"/>
    <property type="match status" value="1"/>
</dbReference>